<evidence type="ECO:0000256" key="6">
    <source>
        <dbReference type="ARBA" id="ARBA00023136"/>
    </source>
</evidence>
<proteinExistence type="predicted"/>
<dbReference type="Gene3D" id="2.40.160.20">
    <property type="match status" value="1"/>
</dbReference>
<feature type="domain" description="Outer membrane protein OmpA-like transmembrane" evidence="8">
    <location>
        <begin position="22"/>
        <end position="171"/>
    </location>
</feature>
<evidence type="ECO:0000313" key="9">
    <source>
        <dbReference type="EMBL" id="MFC7419888.1"/>
    </source>
</evidence>
<keyword evidence="6" id="KW-0472">Membrane</keyword>
<feature type="signal peptide" evidence="7">
    <location>
        <begin position="1"/>
        <end position="21"/>
    </location>
</feature>
<keyword evidence="4" id="KW-0812">Transmembrane</keyword>
<dbReference type="Pfam" id="PF01389">
    <property type="entry name" value="OmpA_membrane"/>
    <property type="match status" value="1"/>
</dbReference>
<dbReference type="EMBL" id="JBHTBQ010000014">
    <property type="protein sequence ID" value="MFC7419888.1"/>
    <property type="molecule type" value="Genomic_DNA"/>
</dbReference>
<evidence type="ECO:0000256" key="1">
    <source>
        <dbReference type="ARBA" id="ARBA00004141"/>
    </source>
</evidence>
<feature type="chain" id="PRO_5045142923" evidence="7">
    <location>
        <begin position="22"/>
        <end position="183"/>
    </location>
</feature>
<dbReference type="PANTHER" id="PTHR35892">
    <property type="entry name" value="OUTER MEMBRANE PROTEIN PAGN-RELATED"/>
    <property type="match status" value="1"/>
</dbReference>
<evidence type="ECO:0000259" key="8">
    <source>
        <dbReference type="Pfam" id="PF01389"/>
    </source>
</evidence>
<name>A0ABW2QWN0_9NEIS</name>
<protein>
    <submittedName>
        <fullName evidence="9">Porin</fullName>
    </submittedName>
</protein>
<organism evidence="9 10">
    <name type="scientific">Iodobacter arcticus</name>
    <dbReference type="NCBI Taxonomy" id="590593"/>
    <lineage>
        <taxon>Bacteria</taxon>
        <taxon>Pseudomonadati</taxon>
        <taxon>Pseudomonadota</taxon>
        <taxon>Betaproteobacteria</taxon>
        <taxon>Neisseriales</taxon>
        <taxon>Chitinibacteraceae</taxon>
        <taxon>Iodobacter</taxon>
    </lineage>
</organism>
<dbReference type="InterPro" id="IPR011250">
    <property type="entry name" value="OMP/PagP_B-barrel"/>
</dbReference>
<dbReference type="SUPFAM" id="SSF56925">
    <property type="entry name" value="OMPA-like"/>
    <property type="match status" value="1"/>
</dbReference>
<dbReference type="Proteomes" id="UP001596473">
    <property type="component" value="Unassembled WGS sequence"/>
</dbReference>
<dbReference type="RefSeq" id="WP_380187538.1">
    <property type="nucleotide sequence ID" value="NZ_JBHTBQ010000014.1"/>
</dbReference>
<keyword evidence="5 7" id="KW-0732">Signal</keyword>
<dbReference type="InterPro" id="IPR006315">
    <property type="entry name" value="OM_autotransptr_brl_dom"/>
</dbReference>
<sequence length="183" mass="19807">MKKNILASLVLSALIASPVFAEGFYIGADVGSSNMSVDVNNQNLDKNNTAWGINGGYKFSPYLAAELGYRDFGKTEENYYGVVNASVKANAVQASVLASYPFNDAFSVFGRLGVASIKVTAEVNADVIAYSQSKEETETKALFGIGAQYAFNKNFSLRAEYNQYAKIEDVKLSTFTVGANYSF</sequence>
<evidence type="ECO:0000256" key="5">
    <source>
        <dbReference type="ARBA" id="ARBA00022729"/>
    </source>
</evidence>
<reference evidence="10" key="1">
    <citation type="journal article" date="2019" name="Int. J. Syst. Evol. Microbiol.">
        <title>The Global Catalogue of Microorganisms (GCM) 10K type strain sequencing project: providing services to taxonomists for standard genome sequencing and annotation.</title>
        <authorList>
            <consortium name="The Broad Institute Genomics Platform"/>
            <consortium name="The Broad Institute Genome Sequencing Center for Infectious Disease"/>
            <person name="Wu L."/>
            <person name="Ma J."/>
        </authorList>
    </citation>
    <scope>NUCLEOTIDE SEQUENCE [LARGE SCALE GENOMIC DNA]</scope>
    <source>
        <strain evidence="10">CCUG 62945</strain>
    </source>
</reference>
<comment type="caution">
    <text evidence="9">The sequence shown here is derived from an EMBL/GenBank/DDBJ whole genome shotgun (WGS) entry which is preliminary data.</text>
</comment>
<keyword evidence="3" id="KW-1134">Transmembrane beta strand</keyword>
<dbReference type="InterPro" id="IPR000498">
    <property type="entry name" value="OmpA-like_TM_dom"/>
</dbReference>
<keyword evidence="10" id="KW-1185">Reference proteome</keyword>
<evidence type="ECO:0000256" key="7">
    <source>
        <dbReference type="SAM" id="SignalP"/>
    </source>
</evidence>
<evidence type="ECO:0000256" key="2">
    <source>
        <dbReference type="ARBA" id="ARBA00004442"/>
    </source>
</evidence>
<comment type="subcellular location">
    <subcellularLocation>
        <location evidence="2">Cell outer membrane</location>
    </subcellularLocation>
    <subcellularLocation>
        <location evidence="1">Membrane</location>
        <topology evidence="1">Multi-pass membrane protein</topology>
    </subcellularLocation>
</comment>
<dbReference type="PANTHER" id="PTHR35892:SF2">
    <property type="entry name" value="OUTER MEMBRANE PROTEIN PAGN"/>
    <property type="match status" value="1"/>
</dbReference>
<evidence type="ECO:0000256" key="4">
    <source>
        <dbReference type="ARBA" id="ARBA00022692"/>
    </source>
</evidence>
<gene>
    <name evidence="9" type="ORF">ACFQNF_08320</name>
</gene>
<dbReference type="NCBIfam" id="TIGR01414">
    <property type="entry name" value="autotrans_barl"/>
    <property type="match status" value="1"/>
</dbReference>
<evidence type="ECO:0000256" key="3">
    <source>
        <dbReference type="ARBA" id="ARBA00022452"/>
    </source>
</evidence>
<dbReference type="InterPro" id="IPR051723">
    <property type="entry name" value="Bact_OM_Invasion-Related"/>
</dbReference>
<evidence type="ECO:0000313" key="10">
    <source>
        <dbReference type="Proteomes" id="UP001596473"/>
    </source>
</evidence>
<accession>A0ABW2QWN0</accession>